<evidence type="ECO:0000259" key="5">
    <source>
        <dbReference type="Pfam" id="PF03184"/>
    </source>
</evidence>
<dbReference type="GO" id="GO:0005634">
    <property type="term" value="C:nucleus"/>
    <property type="evidence" value="ECO:0007669"/>
    <property type="project" value="TreeGrafter"/>
</dbReference>
<organism evidence="6 7">
    <name type="scientific">Spodoptera litura</name>
    <name type="common">Asian cotton leafworm</name>
    <dbReference type="NCBI Taxonomy" id="69820"/>
    <lineage>
        <taxon>Eukaryota</taxon>
        <taxon>Metazoa</taxon>
        <taxon>Ecdysozoa</taxon>
        <taxon>Arthropoda</taxon>
        <taxon>Hexapoda</taxon>
        <taxon>Insecta</taxon>
        <taxon>Pterygota</taxon>
        <taxon>Neoptera</taxon>
        <taxon>Endopterygota</taxon>
        <taxon>Lepidoptera</taxon>
        <taxon>Glossata</taxon>
        <taxon>Ditrysia</taxon>
        <taxon>Noctuoidea</taxon>
        <taxon>Noctuidae</taxon>
        <taxon>Amphipyrinae</taxon>
        <taxon>Spodoptera</taxon>
    </lineage>
</organism>
<feature type="compositionally biased region" description="Basic residues" evidence="4">
    <location>
        <begin position="223"/>
        <end position="236"/>
    </location>
</feature>
<protein>
    <submittedName>
        <fullName evidence="7">Uncharacterized protein LOC111351094</fullName>
    </submittedName>
</protein>
<dbReference type="InterPro" id="IPR013083">
    <property type="entry name" value="Znf_RING/FYVE/PHD"/>
</dbReference>
<dbReference type="GO" id="GO:0003677">
    <property type="term" value="F:DNA binding"/>
    <property type="evidence" value="ECO:0007669"/>
    <property type="project" value="TreeGrafter"/>
</dbReference>
<evidence type="ECO:0000256" key="3">
    <source>
        <dbReference type="ARBA" id="ARBA00022833"/>
    </source>
</evidence>
<dbReference type="InterPro" id="IPR011011">
    <property type="entry name" value="Znf_FYVE_PHD"/>
</dbReference>
<dbReference type="InterPro" id="IPR004875">
    <property type="entry name" value="DDE_SF_endonuclease_dom"/>
</dbReference>
<dbReference type="OrthoDB" id="8194222at2759"/>
<keyword evidence="3" id="KW-0862">Zinc</keyword>
<keyword evidence="2" id="KW-0863">Zinc-finger</keyword>
<dbReference type="Proteomes" id="UP000301870">
    <property type="component" value="Chromosome 12"/>
</dbReference>
<evidence type="ECO:0000256" key="4">
    <source>
        <dbReference type="SAM" id="MobiDB-lite"/>
    </source>
</evidence>
<name>A0A9J7DYI3_SPOLT</name>
<evidence type="ECO:0000256" key="1">
    <source>
        <dbReference type="ARBA" id="ARBA00022723"/>
    </source>
</evidence>
<feature type="compositionally biased region" description="Polar residues" evidence="4">
    <location>
        <begin position="202"/>
        <end position="217"/>
    </location>
</feature>
<dbReference type="GeneID" id="111351094"/>
<evidence type="ECO:0000313" key="7">
    <source>
        <dbReference type="RefSeq" id="XP_022818632.1"/>
    </source>
</evidence>
<feature type="region of interest" description="Disordered" evidence="4">
    <location>
        <begin position="196"/>
        <end position="318"/>
    </location>
</feature>
<sequence length="371" mass="41643">MSDVLMRAPVGSIGKAYPSGWIQTNLFTQWFQHFVEYVKPTEASPVLLILDGHYSHTKNIELIDLARQNHVTILSLPPHCTHKFQPLDRTFMGPLKTYYSEEVRLFMKQTGKNLSHFYVAELFGKAYLKCQTGEIAANGFKVGGIYPFNRNIFTEADYLAAADNFEEQNPTTTPTLPTSSALTTVTSLQLSNFNENIPGPSAATTEIGNGSLVTPSDISPVPIRRKTSSNRGRKPARSAIISSFPYKKNLENAQSKKSNEEKKKREKAAKRKDKKNIPKKRQKRNRTESESSDSNLDDNFGYNTDLSDDEAVTNESAAPSDEDAECFFCNGKYSDDKKGEEWVQCLMCELWVHCACGGYETGVYICDYCKN</sequence>
<dbReference type="InterPro" id="IPR050863">
    <property type="entry name" value="CenT-Element_Derived"/>
</dbReference>
<evidence type="ECO:0000313" key="6">
    <source>
        <dbReference type="Proteomes" id="UP000301870"/>
    </source>
</evidence>
<feature type="domain" description="DDE-1" evidence="5">
    <location>
        <begin position="19"/>
        <end position="116"/>
    </location>
</feature>
<keyword evidence="6" id="KW-1185">Reference proteome</keyword>
<dbReference type="RefSeq" id="XP_022818632.1">
    <property type="nucleotide sequence ID" value="XM_022962864.1"/>
</dbReference>
<dbReference type="PROSITE" id="PS01359">
    <property type="entry name" value="ZF_PHD_1"/>
    <property type="match status" value="1"/>
</dbReference>
<dbReference type="InterPro" id="IPR019786">
    <property type="entry name" value="Zinc_finger_PHD-type_CS"/>
</dbReference>
<dbReference type="PANTHER" id="PTHR19303">
    <property type="entry name" value="TRANSPOSON"/>
    <property type="match status" value="1"/>
</dbReference>
<dbReference type="KEGG" id="sliu:111351094"/>
<keyword evidence="1" id="KW-0479">Metal-binding</keyword>
<evidence type="ECO:0000256" key="2">
    <source>
        <dbReference type="ARBA" id="ARBA00022771"/>
    </source>
</evidence>
<gene>
    <name evidence="7" type="primary">LOC111351094</name>
</gene>
<reference evidence="7" key="1">
    <citation type="submission" date="2025-08" db="UniProtKB">
        <authorList>
            <consortium name="RefSeq"/>
        </authorList>
    </citation>
    <scope>IDENTIFICATION</scope>
    <source>
        <strain evidence="7">Ishihara</strain>
        <tissue evidence="7">Whole body</tissue>
    </source>
</reference>
<dbReference type="SUPFAM" id="SSF57903">
    <property type="entry name" value="FYVE/PHD zinc finger"/>
    <property type="match status" value="1"/>
</dbReference>
<dbReference type="Gene3D" id="3.30.40.10">
    <property type="entry name" value="Zinc/RING finger domain, C3HC4 (zinc finger)"/>
    <property type="match status" value="1"/>
</dbReference>
<dbReference type="AlphaFoldDB" id="A0A9J7DYI3"/>
<feature type="compositionally biased region" description="Basic residues" evidence="4">
    <location>
        <begin position="264"/>
        <end position="284"/>
    </location>
</feature>
<proteinExistence type="predicted"/>
<accession>A0A9J7DYI3</accession>
<dbReference type="Pfam" id="PF03184">
    <property type="entry name" value="DDE_1"/>
    <property type="match status" value="1"/>
</dbReference>
<dbReference type="GO" id="GO:0008270">
    <property type="term" value="F:zinc ion binding"/>
    <property type="evidence" value="ECO:0007669"/>
    <property type="project" value="UniProtKB-KW"/>
</dbReference>